<feature type="compositionally biased region" description="Polar residues" evidence="1">
    <location>
        <begin position="36"/>
        <end position="46"/>
    </location>
</feature>
<accession>A0A0D2PBV8</accession>
<dbReference type="EMBL" id="KN817598">
    <property type="protein sequence ID" value="KJA17765.1"/>
    <property type="molecule type" value="Genomic_DNA"/>
</dbReference>
<dbReference type="OrthoDB" id="3260379at2759"/>
<protein>
    <submittedName>
        <fullName evidence="2">Uncharacterized protein</fullName>
    </submittedName>
</protein>
<proteinExistence type="predicted"/>
<dbReference type="AlphaFoldDB" id="A0A0D2PBV8"/>
<reference evidence="3" key="1">
    <citation type="submission" date="2014-04" db="EMBL/GenBank/DDBJ databases">
        <title>Evolutionary Origins and Diversification of the Mycorrhizal Mutualists.</title>
        <authorList>
            <consortium name="DOE Joint Genome Institute"/>
            <consortium name="Mycorrhizal Genomics Consortium"/>
            <person name="Kohler A."/>
            <person name="Kuo A."/>
            <person name="Nagy L.G."/>
            <person name="Floudas D."/>
            <person name="Copeland A."/>
            <person name="Barry K.W."/>
            <person name="Cichocki N."/>
            <person name="Veneault-Fourrey C."/>
            <person name="LaButti K."/>
            <person name="Lindquist E.A."/>
            <person name="Lipzen A."/>
            <person name="Lundell T."/>
            <person name="Morin E."/>
            <person name="Murat C."/>
            <person name="Riley R."/>
            <person name="Ohm R."/>
            <person name="Sun H."/>
            <person name="Tunlid A."/>
            <person name="Henrissat B."/>
            <person name="Grigoriev I.V."/>
            <person name="Hibbett D.S."/>
            <person name="Martin F."/>
        </authorList>
    </citation>
    <scope>NUCLEOTIDE SEQUENCE [LARGE SCALE GENOMIC DNA]</scope>
    <source>
        <strain evidence="3">FD-334 SS-4</strain>
    </source>
</reference>
<evidence type="ECO:0000256" key="1">
    <source>
        <dbReference type="SAM" id="MobiDB-lite"/>
    </source>
</evidence>
<dbReference type="OMA" id="DIMATHT"/>
<gene>
    <name evidence="2" type="ORF">HYPSUDRAFT_70401</name>
</gene>
<feature type="compositionally biased region" description="Low complexity" evidence="1">
    <location>
        <begin position="78"/>
        <end position="91"/>
    </location>
</feature>
<dbReference type="Proteomes" id="UP000054270">
    <property type="component" value="Unassembled WGS sequence"/>
</dbReference>
<sequence length="414" mass="45723">MTKRVPAELHHELAEYASLLRALRVRDAMDVTKHITQPNPFASTSARDTDLNSADDLPADDVTDEISMFSSYPPSPRPSSTRPSSSRSQSPQELPKSAKARGKQKAGPVPAGKKRKPRRDHWTRWPLPLEDVPTPEWTLEDEVAVLVAQAMRGRPQPTFPVTPAAGPPVRGEEPVFAALDLTHDEDDPEHPLCVPYVTAAIAEYLAIVFAALACLIPARTAGFQNRIEPLGWRTVLDALVACAPSELVHAQIVERVTARMEAIYGLSIIPLEGEKSTSLRAVERINAKIAATQRFNARIDGEAAVYWDTSMPPSVEPQPPESSSLRKRKKAQDEDEAETSSGSKAPRKRKRMPKRASAPRVTTVENTDDEPDRAIPPVPQDEQTSTAATEPLRRSTRARTTREYNFPSEDVFMD</sequence>
<organism evidence="2 3">
    <name type="scientific">Hypholoma sublateritium (strain FD-334 SS-4)</name>
    <dbReference type="NCBI Taxonomy" id="945553"/>
    <lineage>
        <taxon>Eukaryota</taxon>
        <taxon>Fungi</taxon>
        <taxon>Dikarya</taxon>
        <taxon>Basidiomycota</taxon>
        <taxon>Agaricomycotina</taxon>
        <taxon>Agaricomycetes</taxon>
        <taxon>Agaricomycetidae</taxon>
        <taxon>Agaricales</taxon>
        <taxon>Agaricineae</taxon>
        <taxon>Strophariaceae</taxon>
        <taxon>Hypholoma</taxon>
    </lineage>
</organism>
<feature type="region of interest" description="Disordered" evidence="1">
    <location>
        <begin position="36"/>
        <end position="127"/>
    </location>
</feature>
<evidence type="ECO:0000313" key="2">
    <source>
        <dbReference type="EMBL" id="KJA17765.1"/>
    </source>
</evidence>
<keyword evidence="3" id="KW-1185">Reference proteome</keyword>
<feature type="region of interest" description="Disordered" evidence="1">
    <location>
        <begin position="309"/>
        <end position="414"/>
    </location>
</feature>
<evidence type="ECO:0000313" key="3">
    <source>
        <dbReference type="Proteomes" id="UP000054270"/>
    </source>
</evidence>
<feature type="compositionally biased region" description="Basic residues" evidence="1">
    <location>
        <begin position="345"/>
        <end position="354"/>
    </location>
</feature>
<feature type="compositionally biased region" description="Basic residues" evidence="1">
    <location>
        <begin position="112"/>
        <end position="121"/>
    </location>
</feature>
<name>A0A0D2PBV8_HYPSF</name>